<keyword evidence="1 11" id="KW-1003">Cell membrane</keyword>
<dbReference type="Pfam" id="PF02666">
    <property type="entry name" value="PS_Dcarbxylase"/>
    <property type="match status" value="1"/>
</dbReference>
<dbReference type="PANTHER" id="PTHR35809:SF1">
    <property type="entry name" value="ARCHAETIDYLSERINE DECARBOXYLASE PROENZYME-RELATED"/>
    <property type="match status" value="1"/>
</dbReference>
<feature type="transmembrane region" description="Helical" evidence="12">
    <location>
        <begin position="35"/>
        <end position="54"/>
    </location>
</feature>
<feature type="modified residue" description="Pyruvic acid (Ser); by autocatalysis" evidence="11">
    <location>
        <position position="188"/>
    </location>
</feature>
<evidence type="ECO:0000313" key="14">
    <source>
        <dbReference type="Proteomes" id="UP000199663"/>
    </source>
</evidence>
<keyword evidence="8 11" id="KW-0456">Lyase</keyword>
<dbReference type="Proteomes" id="UP000199663">
    <property type="component" value="Unassembled WGS sequence"/>
</dbReference>
<comment type="subunit">
    <text evidence="11">Heterodimer of a large membrane-associated beta subunit and a small pyruvoyl-containing alpha subunit.</text>
</comment>
<comment type="pathway">
    <text evidence="11">Phospholipid metabolism; phosphatidylethanolamine biosynthesis; phosphatidylethanolamine from CDP-diacylglycerol: step 2/2.</text>
</comment>
<evidence type="ECO:0000256" key="8">
    <source>
        <dbReference type="ARBA" id="ARBA00023239"/>
    </source>
</evidence>
<sequence>MTIHKEGRKLLFWMLIILTGLNLALHQFLPEQEMLLNFSLLVSVILYLLVLQFFRNPYIPLPNDENLVYAPADGKVVVIEETMESEYLNERRKQVSIFMSPINVHVNRSPISGVVEYFKYHPGKYLVAWHPKSSFENERTTMVIQNKDGVKLLVRQIAGAVARRIKWYVKEGSPVIQGGEFGFIKFGSRVDVFLPLDAEILVKIDDKTKGAFTPIARLKRP</sequence>
<comment type="PTM">
    <text evidence="11">Is synthesized initially as an inactive proenzyme. Formation of the active enzyme involves a self-maturation process in which the active site pyruvoyl group is generated from an internal serine residue via an autocatalytic post-translational modification. Two non-identical subunits are generated from the proenzyme in this reaction, and the pyruvate is formed at the N-terminus of the alpha chain, which is derived from the carboxyl end of the proenzyme. The post-translation cleavage follows an unusual pathway, termed non-hydrolytic serinolysis, in which the side chain hydroxyl group of the serine supplies its oxygen atom to form the C-terminus of the beta chain, while the remainder of the serine residue undergoes an oxidative deamination to produce ammonia and the pyruvoyl prosthetic group on the alpha chain.</text>
</comment>
<dbReference type="EMBL" id="FNQC01000002">
    <property type="protein sequence ID" value="SDY68542.1"/>
    <property type="molecule type" value="Genomic_DNA"/>
</dbReference>
<dbReference type="NCBIfam" id="NF003678">
    <property type="entry name" value="PRK05305.1-2"/>
    <property type="match status" value="1"/>
</dbReference>
<feature type="chain" id="PRO_5044933519" description="Phosphatidylserine decarboxylase alpha chain" evidence="11">
    <location>
        <begin position="188"/>
        <end position="221"/>
    </location>
</feature>
<keyword evidence="12" id="KW-1133">Transmembrane helix</keyword>
<organism evidence="13 14">
    <name type="scientific">Rhodonellum ikkaensis</name>
    <dbReference type="NCBI Taxonomy" id="336829"/>
    <lineage>
        <taxon>Bacteria</taxon>
        <taxon>Pseudomonadati</taxon>
        <taxon>Bacteroidota</taxon>
        <taxon>Cytophagia</taxon>
        <taxon>Cytophagales</taxon>
        <taxon>Cytophagaceae</taxon>
        <taxon>Rhodonellum</taxon>
    </lineage>
</organism>
<gene>
    <name evidence="11" type="primary">psd</name>
    <name evidence="13" type="ORF">SAMN05444412_102231</name>
</gene>
<comment type="caution">
    <text evidence="13">The sequence shown here is derived from an EMBL/GenBank/DDBJ whole genome shotgun (WGS) entry which is preliminary data.</text>
</comment>
<keyword evidence="5 11" id="KW-0472">Membrane</keyword>
<feature type="active site" description="Schiff-base intermediate with substrate; via pyruvic acid" evidence="11">
    <location>
        <position position="188"/>
    </location>
</feature>
<proteinExistence type="inferred from homology"/>
<dbReference type="RefSeq" id="WP_019596635.1">
    <property type="nucleotide sequence ID" value="NZ_FNQC01000002.1"/>
</dbReference>
<accession>A0A1H3LVU4</accession>
<keyword evidence="7 11" id="KW-0594">Phospholipid biosynthesis</keyword>
<name>A0A1H3LVU4_9BACT</name>
<comment type="catalytic activity">
    <reaction evidence="11">
        <text>a 1,2-diacyl-sn-glycero-3-phospho-L-serine + H(+) = a 1,2-diacyl-sn-glycero-3-phosphoethanolamine + CO2</text>
        <dbReference type="Rhea" id="RHEA:20828"/>
        <dbReference type="ChEBI" id="CHEBI:15378"/>
        <dbReference type="ChEBI" id="CHEBI:16526"/>
        <dbReference type="ChEBI" id="CHEBI:57262"/>
        <dbReference type="ChEBI" id="CHEBI:64612"/>
        <dbReference type="EC" id="4.1.1.65"/>
    </reaction>
</comment>
<comment type="function">
    <text evidence="11">Catalyzes the formation of phosphatidylethanolamine (PtdEtn) from phosphatidylserine (PtdSer).</text>
</comment>
<evidence type="ECO:0000256" key="12">
    <source>
        <dbReference type="SAM" id="Phobius"/>
    </source>
</evidence>
<feature type="transmembrane region" description="Helical" evidence="12">
    <location>
        <begin position="12"/>
        <end position="29"/>
    </location>
</feature>
<evidence type="ECO:0000256" key="6">
    <source>
        <dbReference type="ARBA" id="ARBA00023145"/>
    </source>
</evidence>
<dbReference type="PANTHER" id="PTHR35809">
    <property type="entry name" value="ARCHAETIDYLSERINE DECARBOXYLASE PROENZYME-RELATED"/>
    <property type="match status" value="1"/>
</dbReference>
<evidence type="ECO:0000256" key="9">
    <source>
        <dbReference type="ARBA" id="ARBA00023264"/>
    </source>
</evidence>
<dbReference type="HAMAP" id="MF_00664">
    <property type="entry name" value="PS_decarb_PSD_A"/>
    <property type="match status" value="1"/>
</dbReference>
<evidence type="ECO:0000256" key="11">
    <source>
        <dbReference type="HAMAP-Rule" id="MF_00664"/>
    </source>
</evidence>
<comment type="similarity">
    <text evidence="11">Belongs to the phosphatidylserine decarboxylase family. PSD-A subfamily.</text>
</comment>
<dbReference type="InterPro" id="IPR003817">
    <property type="entry name" value="PS_Dcarbxylase"/>
</dbReference>
<evidence type="ECO:0000256" key="10">
    <source>
        <dbReference type="ARBA" id="ARBA00023317"/>
    </source>
</evidence>
<evidence type="ECO:0000256" key="3">
    <source>
        <dbReference type="ARBA" id="ARBA00022793"/>
    </source>
</evidence>
<evidence type="ECO:0000256" key="4">
    <source>
        <dbReference type="ARBA" id="ARBA00023098"/>
    </source>
</evidence>
<keyword evidence="9 11" id="KW-1208">Phospholipid metabolism</keyword>
<evidence type="ECO:0000256" key="2">
    <source>
        <dbReference type="ARBA" id="ARBA00022516"/>
    </source>
</evidence>
<reference evidence="13 14" key="1">
    <citation type="submission" date="2016-10" db="EMBL/GenBank/DDBJ databases">
        <authorList>
            <person name="Varghese N."/>
            <person name="Submissions S."/>
        </authorList>
    </citation>
    <scope>NUCLEOTIDE SEQUENCE [LARGE SCALE GENOMIC DNA]</scope>
    <source>
        <strain evidence="13 14">DSM 17997</strain>
    </source>
</reference>
<keyword evidence="6 11" id="KW-0865">Zymogen</keyword>
<comment type="subcellular location">
    <subcellularLocation>
        <location evidence="11">Cell membrane</location>
        <topology evidence="11">Peripheral membrane protein</topology>
    </subcellularLocation>
</comment>
<keyword evidence="4 11" id="KW-0443">Lipid metabolism</keyword>
<evidence type="ECO:0000256" key="7">
    <source>
        <dbReference type="ARBA" id="ARBA00023209"/>
    </source>
</evidence>
<evidence type="ECO:0000256" key="5">
    <source>
        <dbReference type="ARBA" id="ARBA00023136"/>
    </source>
</evidence>
<dbReference type="EC" id="4.1.1.65" evidence="11"/>
<keyword evidence="12" id="KW-0812">Transmembrane</keyword>
<keyword evidence="3 11" id="KW-0210">Decarboxylase</keyword>
<feature type="chain" id="PRO_5044933520" description="Phosphatidylserine decarboxylase beta chain" evidence="11">
    <location>
        <begin position="1"/>
        <end position="187"/>
    </location>
</feature>
<keyword evidence="10 11" id="KW-0670">Pyruvate</keyword>
<dbReference type="InterPro" id="IPR033175">
    <property type="entry name" value="PSD-A"/>
</dbReference>
<keyword evidence="2 11" id="KW-0444">Lipid biosynthesis</keyword>
<evidence type="ECO:0000313" key="13">
    <source>
        <dbReference type="EMBL" id="SDY68542.1"/>
    </source>
</evidence>
<keyword evidence="14" id="KW-1185">Reference proteome</keyword>
<comment type="cofactor">
    <cofactor evidence="11">
        <name>pyruvate</name>
        <dbReference type="ChEBI" id="CHEBI:15361"/>
    </cofactor>
    <text evidence="11">Binds 1 pyruvoyl group covalently per subunit.</text>
</comment>
<evidence type="ECO:0000256" key="1">
    <source>
        <dbReference type="ARBA" id="ARBA00022475"/>
    </source>
</evidence>
<feature type="site" description="Cleavage (non-hydrolytic); by autocatalysis" evidence="11">
    <location>
        <begin position="187"/>
        <end position="188"/>
    </location>
</feature>
<protein>
    <recommendedName>
        <fullName evidence="11">Phosphatidylserine decarboxylase proenzyme</fullName>
        <ecNumber evidence="11">4.1.1.65</ecNumber>
    </recommendedName>
    <component>
        <recommendedName>
            <fullName evidence="11">Phosphatidylserine decarboxylase alpha chain</fullName>
        </recommendedName>
    </component>
    <component>
        <recommendedName>
            <fullName evidence="11">Phosphatidylserine decarboxylase beta chain</fullName>
        </recommendedName>
    </component>
</protein>